<organism evidence="1 2">
    <name type="scientific">Trifolium pratense</name>
    <name type="common">Red clover</name>
    <dbReference type="NCBI Taxonomy" id="57577"/>
    <lineage>
        <taxon>Eukaryota</taxon>
        <taxon>Viridiplantae</taxon>
        <taxon>Streptophyta</taxon>
        <taxon>Embryophyta</taxon>
        <taxon>Tracheophyta</taxon>
        <taxon>Spermatophyta</taxon>
        <taxon>Magnoliopsida</taxon>
        <taxon>eudicotyledons</taxon>
        <taxon>Gunneridae</taxon>
        <taxon>Pentapetalae</taxon>
        <taxon>rosids</taxon>
        <taxon>fabids</taxon>
        <taxon>Fabales</taxon>
        <taxon>Fabaceae</taxon>
        <taxon>Papilionoideae</taxon>
        <taxon>50 kb inversion clade</taxon>
        <taxon>NPAAA clade</taxon>
        <taxon>Hologalegina</taxon>
        <taxon>IRL clade</taxon>
        <taxon>Trifolieae</taxon>
        <taxon>Trifolium</taxon>
    </lineage>
</organism>
<sequence length="208" mass="23956">MKIQELQKQLAMDKEEDQKLQVFRIVSLWFSLSSRKHVVNTMLSTIDEVQSFKFIPLVYQIASRMGSSKDGQGPLNFQFALVSLVKKMAIDHPYHTVLQLLALANGDRIKDKQLSRSSFVVDTDKKHAAENLLNELSSYHGAIIQQMRQMVDIYIRLAEMETKKEDTNKRVTLPRDLRNLPVLELQPSRTLLSHYPSFEVGHSASWSR</sequence>
<comment type="caution">
    <text evidence="1">The sequence shown here is derived from an EMBL/GenBank/DDBJ whole genome shotgun (WGS) entry which is preliminary data.</text>
</comment>
<evidence type="ECO:0000313" key="2">
    <source>
        <dbReference type="Proteomes" id="UP001177021"/>
    </source>
</evidence>
<keyword evidence="2" id="KW-1185">Reference proteome</keyword>
<evidence type="ECO:0000313" key="1">
    <source>
        <dbReference type="EMBL" id="CAJ2672382.1"/>
    </source>
</evidence>
<protein>
    <submittedName>
        <fullName evidence="1">Uncharacterized protein</fullName>
    </submittedName>
</protein>
<dbReference type="Proteomes" id="UP001177021">
    <property type="component" value="Unassembled WGS sequence"/>
</dbReference>
<proteinExistence type="predicted"/>
<accession>A0ACB0LS17</accession>
<dbReference type="EMBL" id="CASHSV030000615">
    <property type="protein sequence ID" value="CAJ2672382.1"/>
    <property type="molecule type" value="Genomic_DNA"/>
</dbReference>
<name>A0ACB0LS17_TRIPR</name>
<reference evidence="1" key="1">
    <citation type="submission" date="2023-10" db="EMBL/GenBank/DDBJ databases">
        <authorList>
            <person name="Rodriguez Cubillos JULIANA M."/>
            <person name="De Vega J."/>
        </authorList>
    </citation>
    <scope>NUCLEOTIDE SEQUENCE</scope>
</reference>
<gene>
    <name evidence="1" type="ORF">MILVUS5_LOCUS36018</name>
</gene>